<evidence type="ECO:0000313" key="3">
    <source>
        <dbReference type="EMBL" id="GMI05097.1"/>
    </source>
</evidence>
<feature type="compositionally biased region" description="Pro residues" evidence="1">
    <location>
        <begin position="227"/>
        <end position="237"/>
    </location>
</feature>
<evidence type="ECO:0000313" key="4">
    <source>
        <dbReference type="Proteomes" id="UP001165122"/>
    </source>
</evidence>
<keyword evidence="4" id="KW-1185">Reference proteome</keyword>
<feature type="region of interest" description="Disordered" evidence="1">
    <location>
        <begin position="194"/>
        <end position="255"/>
    </location>
</feature>
<gene>
    <name evidence="3" type="ORF">TrLO_g2244</name>
</gene>
<dbReference type="OrthoDB" id="10551839at2759"/>
<reference evidence="4" key="1">
    <citation type="journal article" date="2023" name="Commun. Biol.">
        <title>Genome analysis of Parmales, the sister group of diatoms, reveals the evolutionary specialization of diatoms from phago-mixotrophs to photoautotrophs.</title>
        <authorList>
            <person name="Ban H."/>
            <person name="Sato S."/>
            <person name="Yoshikawa S."/>
            <person name="Yamada K."/>
            <person name="Nakamura Y."/>
            <person name="Ichinomiya M."/>
            <person name="Sato N."/>
            <person name="Blanc-Mathieu R."/>
            <person name="Endo H."/>
            <person name="Kuwata A."/>
            <person name="Ogata H."/>
        </authorList>
    </citation>
    <scope>NUCLEOTIDE SEQUENCE [LARGE SCALE GENOMIC DNA]</scope>
    <source>
        <strain evidence="4">NIES 3700</strain>
    </source>
</reference>
<feature type="transmembrane region" description="Helical" evidence="2">
    <location>
        <begin position="21"/>
        <end position="39"/>
    </location>
</feature>
<evidence type="ECO:0000256" key="1">
    <source>
        <dbReference type="SAM" id="MobiDB-lite"/>
    </source>
</evidence>
<proteinExistence type="predicted"/>
<keyword evidence="2" id="KW-0812">Transmembrane</keyword>
<organism evidence="3 4">
    <name type="scientific">Triparma laevis f. longispina</name>
    <dbReference type="NCBI Taxonomy" id="1714387"/>
    <lineage>
        <taxon>Eukaryota</taxon>
        <taxon>Sar</taxon>
        <taxon>Stramenopiles</taxon>
        <taxon>Ochrophyta</taxon>
        <taxon>Bolidophyceae</taxon>
        <taxon>Parmales</taxon>
        <taxon>Triparmaceae</taxon>
        <taxon>Triparma</taxon>
    </lineage>
</organism>
<dbReference type="EMBL" id="BRXW01000081">
    <property type="protein sequence ID" value="GMI05097.1"/>
    <property type="molecule type" value="Genomic_DNA"/>
</dbReference>
<name>A0A9W7CB52_9STRA</name>
<protein>
    <recommendedName>
        <fullName evidence="5">Transmembrane protein</fullName>
    </recommendedName>
</protein>
<keyword evidence="2" id="KW-0472">Membrane</keyword>
<dbReference type="Proteomes" id="UP001165122">
    <property type="component" value="Unassembled WGS sequence"/>
</dbReference>
<comment type="caution">
    <text evidence="3">The sequence shown here is derived from an EMBL/GenBank/DDBJ whole genome shotgun (WGS) entry which is preliminary data.</text>
</comment>
<evidence type="ECO:0008006" key="5">
    <source>
        <dbReference type="Google" id="ProtNLM"/>
    </source>
</evidence>
<evidence type="ECO:0000256" key="2">
    <source>
        <dbReference type="SAM" id="Phobius"/>
    </source>
</evidence>
<keyword evidence="2" id="KW-1133">Transmembrane helix</keyword>
<feature type="transmembrane region" description="Helical" evidence="2">
    <location>
        <begin position="261"/>
        <end position="281"/>
    </location>
</feature>
<accession>A0A9W7CB52</accession>
<sequence>MINMNLRLDKRRGLSRLNKQILMGVLCATILTFVTYSAVTSTWSQNNEMLTSSSMRTSEKMGRGHFIDTNRRNVKNGGRGGGGVATKALAGAEYGVMGGMRQPPEAAISTPIENLAAESAPVSVLASPPASPAILPSVLPPNQPVLSTPSKAPPSKQKIIKTIIEEADGIVKKTTIVEELTANMELELEDLDLPAPQQDSPHANIRHLPKYHSTNTKNITKNKKPHPPPPRPRPPQLQSPQKKPQSAYTNTKPTSPGFTNLPVSILLSASTFAVFFGVSVARHIRHKGLMRDCIENEPYDDVRFKANIVNELGEPIGYPPTYGTVNQSQDSQRDTINFIDRAMSYGSASFRGQKQERFDV</sequence>
<dbReference type="AlphaFoldDB" id="A0A9W7CB52"/>